<dbReference type="AGR" id="WB:WBGene00013609"/>
<dbReference type="InterPro" id="IPR016186">
    <property type="entry name" value="C-type_lectin-like/link_sf"/>
</dbReference>
<dbReference type="SUPFAM" id="SSF56436">
    <property type="entry name" value="C-type lectin-like"/>
    <property type="match status" value="2"/>
</dbReference>
<dbReference type="FunCoup" id="Q9XXJ6">
    <property type="interactions" value="10"/>
</dbReference>
<evidence type="ECO:0000313" key="4">
    <source>
        <dbReference type="EMBL" id="CAA19437.2"/>
    </source>
</evidence>
<dbReference type="KEGG" id="cel:CELE_Y102A5B.3"/>
<feature type="transmembrane region" description="Helical" evidence="2">
    <location>
        <begin position="21"/>
        <end position="43"/>
    </location>
</feature>
<dbReference type="EMBL" id="BX284605">
    <property type="protein sequence ID" value="CAA19437.2"/>
    <property type="molecule type" value="Genomic_DNA"/>
</dbReference>
<dbReference type="SMART" id="SM00034">
    <property type="entry name" value="CLECT"/>
    <property type="match status" value="2"/>
</dbReference>
<proteinExistence type="predicted"/>
<dbReference type="PaxDb" id="6239-Y102A5B.3"/>
<dbReference type="InterPro" id="IPR016187">
    <property type="entry name" value="CTDL_fold"/>
</dbReference>
<name>Q9XXJ6_CAEEL</name>
<dbReference type="InterPro" id="IPR001304">
    <property type="entry name" value="C-type_lectin-like"/>
</dbReference>
<evidence type="ECO:0000256" key="2">
    <source>
        <dbReference type="SAM" id="Phobius"/>
    </source>
</evidence>
<dbReference type="AlphaFoldDB" id="Q9XXJ6"/>
<dbReference type="PANTHER" id="PTHR22991">
    <property type="entry name" value="PROTEIN CBG13490"/>
    <property type="match status" value="1"/>
</dbReference>
<evidence type="ECO:0000313" key="5">
    <source>
        <dbReference type="Proteomes" id="UP000001940"/>
    </source>
</evidence>
<dbReference type="Gene3D" id="3.10.100.10">
    <property type="entry name" value="Mannose-Binding Protein A, subunit A"/>
    <property type="match status" value="2"/>
</dbReference>
<dbReference type="CDD" id="cd00037">
    <property type="entry name" value="CLECT"/>
    <property type="match status" value="2"/>
</dbReference>
<dbReference type="PhylomeDB" id="Q9XXJ6"/>
<gene>
    <name evidence="4 6" type="primary">clec-37</name>
    <name evidence="4" type="ORF">CELE_Y102A5B.3</name>
    <name evidence="6" type="ORF">Y102A5B.3</name>
</gene>
<evidence type="ECO:0000313" key="6">
    <source>
        <dbReference type="WormBase" id="Y102A5B.3"/>
    </source>
</evidence>
<dbReference type="OrthoDB" id="2142683at2759"/>
<dbReference type="InterPro" id="IPR050976">
    <property type="entry name" value="Snaclec"/>
</dbReference>
<dbReference type="PIR" id="T26338">
    <property type="entry name" value="T26338"/>
</dbReference>
<sequence length="355" mass="38967">MPTLPPVLGKLNHFLQLHWRIILIVVIFELSVIIGTAHFTYVLSNHAACETDIITKTTIRTSTVTSFTKTSTISETPSTTSLVSISSTHAPSNNLSCHIGFELIGGKCLQLLTGVGTRANGNHNCWLHGGSKLFSIRNEQENSAILDFASKNNIGNIWTGLLCHGHTISTCIWDIVSGSAESYDNFASGYPNVSTASCGYFITTGKEAGQWKTGLCNQQNSILCELPPTIYDKNCEKNFNNHCYTRFDDAYTVAEAHEFCKPMCAEVVSINSGDESRYVQSIYNVKEHIILGVAVLNDNNIYWLDGSSTVFINIGNNDNGTCAIMDVSFGMGYWTTIECSQKAWILCKRPAGIEC</sequence>
<dbReference type="UCSC" id="Y102A5B.3">
    <property type="organism name" value="c. elegans"/>
</dbReference>
<keyword evidence="2" id="KW-1133">Transmembrane helix</keyword>
<dbReference type="RefSeq" id="NP_507255.2">
    <property type="nucleotide sequence ID" value="NM_074854.5"/>
</dbReference>
<feature type="domain" description="C-type lectin" evidence="3">
    <location>
        <begin position="239"/>
        <end position="348"/>
    </location>
</feature>
<dbReference type="PROSITE" id="PS50041">
    <property type="entry name" value="C_TYPE_LECTIN_2"/>
    <property type="match status" value="2"/>
</dbReference>
<dbReference type="CTD" id="190828"/>
<evidence type="ECO:0000256" key="1">
    <source>
        <dbReference type="ARBA" id="ARBA00023157"/>
    </source>
</evidence>
<keyword evidence="2" id="KW-0812">Transmembrane</keyword>
<keyword evidence="5" id="KW-1185">Reference proteome</keyword>
<accession>Q9XXJ6</accession>
<dbReference type="Proteomes" id="UP000001940">
    <property type="component" value="Chromosome V"/>
</dbReference>
<reference evidence="4 5" key="1">
    <citation type="journal article" date="1998" name="Science">
        <title>Genome sequence of the nematode C. elegans: a platform for investigating biology.</title>
        <authorList>
            <consortium name="The C. elegans sequencing consortium"/>
            <person name="Sulson J.E."/>
            <person name="Waterston R."/>
        </authorList>
    </citation>
    <scope>NUCLEOTIDE SEQUENCE [LARGE SCALE GENOMIC DNA]</scope>
    <source>
        <strain evidence="4 5">Bristol N2</strain>
    </source>
</reference>
<feature type="domain" description="C-type lectin" evidence="3">
    <location>
        <begin position="104"/>
        <end position="225"/>
    </location>
</feature>
<organism evidence="4 5">
    <name type="scientific">Caenorhabditis elegans</name>
    <dbReference type="NCBI Taxonomy" id="6239"/>
    <lineage>
        <taxon>Eukaryota</taxon>
        <taxon>Metazoa</taxon>
        <taxon>Ecdysozoa</taxon>
        <taxon>Nematoda</taxon>
        <taxon>Chromadorea</taxon>
        <taxon>Rhabditida</taxon>
        <taxon>Rhabditina</taxon>
        <taxon>Rhabditomorpha</taxon>
        <taxon>Rhabditoidea</taxon>
        <taxon>Rhabditidae</taxon>
        <taxon>Peloderinae</taxon>
        <taxon>Caenorhabditis</taxon>
    </lineage>
</organism>
<dbReference type="HOGENOM" id="CLU_037161_1_0_1"/>
<evidence type="ECO:0000259" key="3">
    <source>
        <dbReference type="PROSITE" id="PS50041"/>
    </source>
</evidence>
<dbReference type="InParanoid" id="Q9XXJ6"/>
<dbReference type="GeneID" id="190828"/>
<dbReference type="Bgee" id="WBGene00013609">
    <property type="expression patterns" value="Expressed in larva and 1 other cell type or tissue"/>
</dbReference>
<dbReference type="SMR" id="Q9XXJ6"/>
<dbReference type="WormBase" id="Y102A5B.3">
    <property type="protein sequence ID" value="CE35642"/>
    <property type="gene ID" value="WBGene00013609"/>
    <property type="gene designation" value="clec-37"/>
</dbReference>
<dbReference type="PANTHER" id="PTHR22991:SF44">
    <property type="entry name" value="C-TYPE LECTIN-RELATED"/>
    <property type="match status" value="1"/>
</dbReference>
<protein>
    <submittedName>
        <fullName evidence="4">C-type lectin domain-containing protein</fullName>
    </submittedName>
</protein>
<keyword evidence="1" id="KW-1015">Disulfide bond</keyword>
<keyword evidence="2" id="KW-0472">Membrane</keyword>
<dbReference type="Pfam" id="PF00059">
    <property type="entry name" value="Lectin_C"/>
    <property type="match status" value="2"/>
</dbReference>
<dbReference type="eggNOG" id="KOG4297">
    <property type="taxonomic scope" value="Eukaryota"/>
</dbReference>